<feature type="compositionally biased region" description="Basic and acidic residues" evidence="1">
    <location>
        <begin position="1"/>
        <end position="23"/>
    </location>
</feature>
<evidence type="ECO:0000313" key="3">
    <source>
        <dbReference type="Proteomes" id="UP000438429"/>
    </source>
</evidence>
<name>A0A6A4RVN0_SCOMX</name>
<sequence>MDDRTDTLMSEAKVRTTEEEEKTKKRKEKKQQQRVMVSLFNPWTRSSWRRLVSPFLFFTQRHDSFG</sequence>
<dbReference type="EMBL" id="VEVO01000025">
    <property type="protein sequence ID" value="KAF0022564.1"/>
    <property type="molecule type" value="Genomic_DNA"/>
</dbReference>
<evidence type="ECO:0000256" key="1">
    <source>
        <dbReference type="SAM" id="MobiDB-lite"/>
    </source>
</evidence>
<dbReference type="AlphaFoldDB" id="A0A6A4RVN0"/>
<organism evidence="2 3">
    <name type="scientific">Scophthalmus maximus</name>
    <name type="common">Turbot</name>
    <name type="synonym">Psetta maxima</name>
    <dbReference type="NCBI Taxonomy" id="52904"/>
    <lineage>
        <taxon>Eukaryota</taxon>
        <taxon>Metazoa</taxon>
        <taxon>Chordata</taxon>
        <taxon>Craniata</taxon>
        <taxon>Vertebrata</taxon>
        <taxon>Euteleostomi</taxon>
        <taxon>Actinopterygii</taxon>
        <taxon>Neopterygii</taxon>
        <taxon>Teleostei</taxon>
        <taxon>Neoteleostei</taxon>
        <taxon>Acanthomorphata</taxon>
        <taxon>Carangaria</taxon>
        <taxon>Pleuronectiformes</taxon>
        <taxon>Pleuronectoidei</taxon>
        <taxon>Scophthalmidae</taxon>
        <taxon>Scophthalmus</taxon>
    </lineage>
</organism>
<evidence type="ECO:0000313" key="2">
    <source>
        <dbReference type="EMBL" id="KAF0022564.1"/>
    </source>
</evidence>
<gene>
    <name evidence="2" type="ORF">F2P81_025190</name>
</gene>
<reference evidence="2 3" key="1">
    <citation type="submission" date="2019-06" db="EMBL/GenBank/DDBJ databases">
        <title>Draft genomes of female and male turbot (Scophthalmus maximus).</title>
        <authorList>
            <person name="Xu H."/>
            <person name="Xu X.-W."/>
            <person name="Shao C."/>
            <person name="Chen S."/>
        </authorList>
    </citation>
    <scope>NUCLEOTIDE SEQUENCE [LARGE SCALE GENOMIC DNA]</scope>
    <source>
        <strain evidence="2">Ysfricsl-2016a</strain>
        <tissue evidence="2">Blood</tissue>
    </source>
</reference>
<feature type="region of interest" description="Disordered" evidence="1">
    <location>
        <begin position="1"/>
        <end position="30"/>
    </location>
</feature>
<protein>
    <submittedName>
        <fullName evidence="2">Uncharacterized protein</fullName>
    </submittedName>
</protein>
<comment type="caution">
    <text evidence="2">The sequence shown here is derived from an EMBL/GenBank/DDBJ whole genome shotgun (WGS) entry which is preliminary data.</text>
</comment>
<dbReference type="Proteomes" id="UP000438429">
    <property type="component" value="Unassembled WGS sequence"/>
</dbReference>
<proteinExistence type="predicted"/>
<accession>A0A6A4RVN0</accession>